<gene>
    <name evidence="1" type="ORF">Gohar_001278</name>
</gene>
<comment type="caution">
    <text evidence="1">The sequence shown here is derived from an EMBL/GenBank/DDBJ whole genome shotgun (WGS) entry which is preliminary data.</text>
</comment>
<evidence type="ECO:0000313" key="1">
    <source>
        <dbReference type="EMBL" id="MBA0816637.1"/>
    </source>
</evidence>
<accession>A0A7J9I3C7</accession>
<reference evidence="1 2" key="1">
    <citation type="journal article" date="2019" name="Genome Biol. Evol.">
        <title>Insights into the evolution of the New World diploid cottons (Gossypium, subgenus Houzingenia) based on genome sequencing.</title>
        <authorList>
            <person name="Grover C.E."/>
            <person name="Arick M.A. 2nd"/>
            <person name="Thrash A."/>
            <person name="Conover J.L."/>
            <person name="Sanders W.S."/>
            <person name="Peterson D.G."/>
            <person name="Frelichowski J.E."/>
            <person name="Scheffler J.A."/>
            <person name="Scheffler B.E."/>
            <person name="Wendel J.F."/>
        </authorList>
    </citation>
    <scope>NUCLEOTIDE SEQUENCE [LARGE SCALE GENOMIC DNA]</scope>
    <source>
        <strain evidence="1">0</strain>
        <tissue evidence="1">Leaf</tissue>
    </source>
</reference>
<proteinExistence type="predicted"/>
<name>A0A7J9I3C7_9ROSI</name>
<dbReference type="Proteomes" id="UP000593560">
    <property type="component" value="Unassembled WGS sequence"/>
</dbReference>
<dbReference type="EMBL" id="JABFAD010000013">
    <property type="protein sequence ID" value="MBA0816637.1"/>
    <property type="molecule type" value="Genomic_DNA"/>
</dbReference>
<dbReference type="AlphaFoldDB" id="A0A7J9I3C7"/>
<keyword evidence="2" id="KW-1185">Reference proteome</keyword>
<organism evidence="1 2">
    <name type="scientific">Gossypium harknessii</name>
    <dbReference type="NCBI Taxonomy" id="34285"/>
    <lineage>
        <taxon>Eukaryota</taxon>
        <taxon>Viridiplantae</taxon>
        <taxon>Streptophyta</taxon>
        <taxon>Embryophyta</taxon>
        <taxon>Tracheophyta</taxon>
        <taxon>Spermatophyta</taxon>
        <taxon>Magnoliopsida</taxon>
        <taxon>eudicotyledons</taxon>
        <taxon>Gunneridae</taxon>
        <taxon>Pentapetalae</taxon>
        <taxon>rosids</taxon>
        <taxon>malvids</taxon>
        <taxon>Malvales</taxon>
        <taxon>Malvaceae</taxon>
        <taxon>Malvoideae</taxon>
        <taxon>Gossypium</taxon>
    </lineage>
</organism>
<protein>
    <submittedName>
        <fullName evidence="1">Uncharacterized protein</fullName>
    </submittedName>
</protein>
<evidence type="ECO:0000313" key="2">
    <source>
        <dbReference type="Proteomes" id="UP000593560"/>
    </source>
</evidence>
<sequence>MVYSYYKKRGMIRPWCNQIAWRWSKLFKKVTSCLRSWFYFSELCNYYRIRTIG</sequence>